<gene>
    <name evidence="1" type="ORF">Drose_21660</name>
</gene>
<dbReference type="RefSeq" id="WP_260723156.1">
    <property type="nucleotide sequence ID" value="NZ_BAAABS010000009.1"/>
</dbReference>
<evidence type="ECO:0000313" key="1">
    <source>
        <dbReference type="EMBL" id="UWZ33876.1"/>
    </source>
</evidence>
<proteinExistence type="predicted"/>
<organism evidence="1 2">
    <name type="scientific">Dactylosporangium roseum</name>
    <dbReference type="NCBI Taxonomy" id="47989"/>
    <lineage>
        <taxon>Bacteria</taxon>
        <taxon>Bacillati</taxon>
        <taxon>Actinomycetota</taxon>
        <taxon>Actinomycetes</taxon>
        <taxon>Micromonosporales</taxon>
        <taxon>Micromonosporaceae</taxon>
        <taxon>Dactylosporangium</taxon>
    </lineage>
</organism>
<reference evidence="1" key="1">
    <citation type="submission" date="2021-04" db="EMBL/GenBank/DDBJ databases">
        <title>Biosynthetic gene clusters of Dactylosporangioum roseum.</title>
        <authorList>
            <person name="Hartkoorn R.C."/>
            <person name="Beaudoing E."/>
            <person name="Hot D."/>
            <person name="Moureu S."/>
        </authorList>
    </citation>
    <scope>NUCLEOTIDE SEQUENCE</scope>
    <source>
        <strain evidence="1">NRRL B-16295</strain>
    </source>
</reference>
<name>A0ABY5YVU7_9ACTN</name>
<protein>
    <submittedName>
        <fullName evidence="1">Uncharacterized protein</fullName>
    </submittedName>
</protein>
<evidence type="ECO:0000313" key="2">
    <source>
        <dbReference type="Proteomes" id="UP001058271"/>
    </source>
</evidence>
<sequence length="64" mass="6972">MADLHELMVAADLRGDLAEPDLAELRWHLGLGPRPEHVTAATVIVVARRQGTSVPPFWDGSDVD</sequence>
<keyword evidence="2" id="KW-1185">Reference proteome</keyword>
<accession>A0ABY5YVU7</accession>
<dbReference type="EMBL" id="CP073721">
    <property type="protein sequence ID" value="UWZ33876.1"/>
    <property type="molecule type" value="Genomic_DNA"/>
</dbReference>
<dbReference type="Proteomes" id="UP001058271">
    <property type="component" value="Chromosome"/>
</dbReference>